<dbReference type="InterPro" id="IPR029063">
    <property type="entry name" value="SAM-dependent_MTases_sf"/>
</dbReference>
<dbReference type="Gene3D" id="3.40.50.150">
    <property type="entry name" value="Vaccinia Virus protein VP39"/>
    <property type="match status" value="1"/>
</dbReference>
<keyword evidence="3" id="KW-1185">Reference proteome</keyword>
<dbReference type="GO" id="GO:0032259">
    <property type="term" value="P:methylation"/>
    <property type="evidence" value="ECO:0007669"/>
    <property type="project" value="UniProtKB-KW"/>
</dbReference>
<evidence type="ECO:0000313" key="2">
    <source>
        <dbReference type="EMBL" id="UVC12946.1"/>
    </source>
</evidence>
<gene>
    <name evidence="2" type="ORF">IHQ72_19480</name>
</gene>
<evidence type="ECO:0000259" key="1">
    <source>
        <dbReference type="Pfam" id="PF08241"/>
    </source>
</evidence>
<dbReference type="CDD" id="cd02440">
    <property type="entry name" value="AdoMet_MTases"/>
    <property type="match status" value="1"/>
</dbReference>
<name>A0ABY5QP49_9HYPH</name>
<dbReference type="EMBL" id="CP062229">
    <property type="protein sequence ID" value="UVC12946.1"/>
    <property type="molecule type" value="Genomic_DNA"/>
</dbReference>
<protein>
    <submittedName>
        <fullName evidence="2">Class I SAM-dependent methyltransferase</fullName>
    </submittedName>
</protein>
<proteinExistence type="predicted"/>
<dbReference type="SUPFAM" id="SSF53335">
    <property type="entry name" value="S-adenosyl-L-methionine-dependent methyltransferases"/>
    <property type="match status" value="1"/>
</dbReference>
<evidence type="ECO:0000313" key="3">
    <source>
        <dbReference type="Proteomes" id="UP001058098"/>
    </source>
</evidence>
<dbReference type="Proteomes" id="UP001058098">
    <property type="component" value="Chromosome"/>
</dbReference>
<accession>A0ABY5QP49</accession>
<keyword evidence="2" id="KW-0489">Methyltransferase</keyword>
<dbReference type="GO" id="GO:0008168">
    <property type="term" value="F:methyltransferase activity"/>
    <property type="evidence" value="ECO:0007669"/>
    <property type="project" value="UniProtKB-KW"/>
</dbReference>
<dbReference type="Pfam" id="PF08241">
    <property type="entry name" value="Methyltransf_11"/>
    <property type="match status" value="1"/>
</dbReference>
<keyword evidence="2" id="KW-0808">Transferase</keyword>
<dbReference type="RefSeq" id="WP_258116641.1">
    <property type="nucleotide sequence ID" value="NZ_CP062229.1"/>
</dbReference>
<dbReference type="InterPro" id="IPR013216">
    <property type="entry name" value="Methyltransf_11"/>
</dbReference>
<sequence length="306" mass="34888">MNLIERLARKLSQDRRAMALMEKLAGQLSKTKRFKLATEQLISQERPGSSARFIPLARHHNVLFVCPSQSKNAAPVPPQHLWEGYAQTELDYLKCGQDDVAQMLCILNEVGQPPIPLTRVLDLGCASGRMLRFLPRDETSEHWGLDINAEHIAWCQEHLNPPMLFATNTTAPHLPFEDSTFDLVYCGSVFTHISELAEAWLLEVRRVLRQDGYAYITIHTRQTIDLLRTKYRDDPLFSDLLAELNSNFAENNPDGVEWSVFTFGADPNSQVFYDVPSLERRWGRIIPVVAVKEQAHDHQAAVVMRK</sequence>
<dbReference type="PANTHER" id="PTHR43464">
    <property type="entry name" value="METHYLTRANSFERASE"/>
    <property type="match status" value="1"/>
</dbReference>
<organism evidence="2 3">
    <name type="scientific">Mesorhizobium onobrychidis</name>
    <dbReference type="NCBI Taxonomy" id="2775404"/>
    <lineage>
        <taxon>Bacteria</taxon>
        <taxon>Pseudomonadati</taxon>
        <taxon>Pseudomonadota</taxon>
        <taxon>Alphaproteobacteria</taxon>
        <taxon>Hyphomicrobiales</taxon>
        <taxon>Phyllobacteriaceae</taxon>
        <taxon>Mesorhizobium</taxon>
    </lineage>
</organism>
<reference evidence="2" key="1">
    <citation type="submission" date="2020-09" db="EMBL/GenBank/DDBJ databases">
        <title>Rhizobia associated with sainfoin plants.</title>
        <authorList>
            <person name="Asharfi S."/>
            <person name="Kuzmanovic N."/>
            <person name="Bunk B."/>
            <person name="Sproeer C."/>
            <person name="Becker M."/>
            <person name="Thuenen T."/>
        </authorList>
    </citation>
    <scope>NUCLEOTIDE SEQUENCE</scope>
    <source>
        <strain evidence="2">OM4</strain>
    </source>
</reference>
<feature type="domain" description="Methyltransferase type 11" evidence="1">
    <location>
        <begin position="121"/>
        <end position="216"/>
    </location>
</feature>